<comment type="caution">
    <text evidence="2">The sequence shown here is derived from an EMBL/GenBank/DDBJ whole genome shotgun (WGS) entry which is preliminary data.</text>
</comment>
<gene>
    <name evidence="2" type="ORF">ACFSCZ_12340</name>
</gene>
<name>A0ABW4KJJ4_9BACI</name>
<accession>A0ABW4KJJ4</accession>
<organism evidence="2 3">
    <name type="scientific">Siminovitchia sediminis</name>
    <dbReference type="NCBI Taxonomy" id="1274353"/>
    <lineage>
        <taxon>Bacteria</taxon>
        <taxon>Bacillati</taxon>
        <taxon>Bacillota</taxon>
        <taxon>Bacilli</taxon>
        <taxon>Bacillales</taxon>
        <taxon>Bacillaceae</taxon>
        <taxon>Siminovitchia</taxon>
    </lineage>
</organism>
<protein>
    <submittedName>
        <fullName evidence="2">Uncharacterized protein</fullName>
    </submittedName>
</protein>
<keyword evidence="1" id="KW-0472">Membrane</keyword>
<feature type="transmembrane region" description="Helical" evidence="1">
    <location>
        <begin position="12"/>
        <end position="31"/>
    </location>
</feature>
<evidence type="ECO:0000313" key="2">
    <source>
        <dbReference type="EMBL" id="MFD1707514.1"/>
    </source>
</evidence>
<evidence type="ECO:0000313" key="3">
    <source>
        <dbReference type="Proteomes" id="UP001597301"/>
    </source>
</evidence>
<dbReference type="RefSeq" id="WP_380774235.1">
    <property type="nucleotide sequence ID" value="NZ_JBHUEO010000036.1"/>
</dbReference>
<feature type="transmembrane region" description="Helical" evidence="1">
    <location>
        <begin position="43"/>
        <end position="64"/>
    </location>
</feature>
<reference evidence="3" key="1">
    <citation type="journal article" date="2019" name="Int. J. Syst. Evol. Microbiol.">
        <title>The Global Catalogue of Microorganisms (GCM) 10K type strain sequencing project: providing services to taxonomists for standard genome sequencing and annotation.</title>
        <authorList>
            <consortium name="The Broad Institute Genomics Platform"/>
            <consortium name="The Broad Institute Genome Sequencing Center for Infectious Disease"/>
            <person name="Wu L."/>
            <person name="Ma J."/>
        </authorList>
    </citation>
    <scope>NUCLEOTIDE SEQUENCE [LARGE SCALE GENOMIC DNA]</scope>
    <source>
        <strain evidence="3">CGMCC 1.12295</strain>
    </source>
</reference>
<keyword evidence="1" id="KW-1133">Transmembrane helix</keyword>
<dbReference type="Proteomes" id="UP001597301">
    <property type="component" value="Unassembled WGS sequence"/>
</dbReference>
<evidence type="ECO:0000256" key="1">
    <source>
        <dbReference type="SAM" id="Phobius"/>
    </source>
</evidence>
<dbReference type="EMBL" id="JBHUEO010000036">
    <property type="protein sequence ID" value="MFD1707514.1"/>
    <property type="molecule type" value="Genomic_DNA"/>
</dbReference>
<keyword evidence="3" id="KW-1185">Reference proteome</keyword>
<keyword evidence="1" id="KW-0812">Transmembrane</keyword>
<proteinExistence type="predicted"/>
<sequence length="77" mass="9144">MIQMIKRIFKRLLIANAAISFFYGVIISLYIMFYPGMNVPESWMLMLFHFGNGLLTQYFIIILFDDETEHLEKNSDE</sequence>